<sequence length="55" mass="6237">MLSGRDVRERSVTTGRPRHSSFHDLGLHPVLRPEWFAGLGADEQFEWAGQSVFRG</sequence>
<gene>
    <name evidence="2" type="ORF">GCM10010104_71120</name>
</gene>
<name>A0ABN3EMW6_9ACTN</name>
<keyword evidence="3" id="KW-1185">Reference proteome</keyword>
<proteinExistence type="predicted"/>
<feature type="region of interest" description="Disordered" evidence="1">
    <location>
        <begin position="1"/>
        <end position="20"/>
    </location>
</feature>
<reference evidence="2 3" key="1">
    <citation type="journal article" date="2019" name="Int. J. Syst. Evol. Microbiol.">
        <title>The Global Catalogue of Microorganisms (GCM) 10K type strain sequencing project: providing services to taxonomists for standard genome sequencing and annotation.</title>
        <authorList>
            <consortium name="The Broad Institute Genomics Platform"/>
            <consortium name="The Broad Institute Genome Sequencing Center for Infectious Disease"/>
            <person name="Wu L."/>
            <person name="Ma J."/>
        </authorList>
    </citation>
    <scope>NUCLEOTIDE SEQUENCE [LARGE SCALE GENOMIC DNA]</scope>
    <source>
        <strain evidence="2 3">JCM 3053</strain>
    </source>
</reference>
<evidence type="ECO:0000256" key="1">
    <source>
        <dbReference type="SAM" id="MobiDB-lite"/>
    </source>
</evidence>
<comment type="caution">
    <text evidence="2">The sequence shown here is derived from an EMBL/GenBank/DDBJ whole genome shotgun (WGS) entry which is preliminary data.</text>
</comment>
<evidence type="ECO:0000313" key="3">
    <source>
        <dbReference type="Proteomes" id="UP001501474"/>
    </source>
</evidence>
<dbReference type="EMBL" id="BAAART010000248">
    <property type="protein sequence ID" value="GAA2263772.1"/>
    <property type="molecule type" value="Genomic_DNA"/>
</dbReference>
<feature type="compositionally biased region" description="Basic and acidic residues" evidence="1">
    <location>
        <begin position="1"/>
        <end position="11"/>
    </location>
</feature>
<dbReference type="Proteomes" id="UP001501474">
    <property type="component" value="Unassembled WGS sequence"/>
</dbReference>
<protein>
    <submittedName>
        <fullName evidence="2">Uncharacterized protein</fullName>
    </submittedName>
</protein>
<organism evidence="2 3">
    <name type="scientific">Streptomyces indiaensis</name>
    <dbReference type="NCBI Taxonomy" id="284033"/>
    <lineage>
        <taxon>Bacteria</taxon>
        <taxon>Bacillati</taxon>
        <taxon>Actinomycetota</taxon>
        <taxon>Actinomycetes</taxon>
        <taxon>Kitasatosporales</taxon>
        <taxon>Streptomycetaceae</taxon>
        <taxon>Streptomyces</taxon>
    </lineage>
</organism>
<evidence type="ECO:0000313" key="2">
    <source>
        <dbReference type="EMBL" id="GAA2263772.1"/>
    </source>
</evidence>
<accession>A0ABN3EMW6</accession>